<keyword evidence="3" id="KW-1185">Reference proteome</keyword>
<organism evidence="2 3">
    <name type="scientific">Paspalum notatum var. saurae</name>
    <dbReference type="NCBI Taxonomy" id="547442"/>
    <lineage>
        <taxon>Eukaryota</taxon>
        <taxon>Viridiplantae</taxon>
        <taxon>Streptophyta</taxon>
        <taxon>Embryophyta</taxon>
        <taxon>Tracheophyta</taxon>
        <taxon>Spermatophyta</taxon>
        <taxon>Magnoliopsida</taxon>
        <taxon>Liliopsida</taxon>
        <taxon>Poales</taxon>
        <taxon>Poaceae</taxon>
        <taxon>PACMAD clade</taxon>
        <taxon>Panicoideae</taxon>
        <taxon>Andropogonodae</taxon>
        <taxon>Paspaleae</taxon>
        <taxon>Paspalinae</taxon>
        <taxon>Paspalum</taxon>
    </lineage>
</organism>
<feature type="compositionally biased region" description="Low complexity" evidence="1">
    <location>
        <begin position="138"/>
        <end position="154"/>
    </location>
</feature>
<gene>
    <name evidence="2" type="ORF">U9M48_007778</name>
</gene>
<feature type="region of interest" description="Disordered" evidence="1">
    <location>
        <begin position="78"/>
        <end position="105"/>
    </location>
</feature>
<accession>A0AAQ3WC24</accession>
<protein>
    <submittedName>
        <fullName evidence="2">Uncharacterized protein</fullName>
    </submittedName>
</protein>
<proteinExistence type="predicted"/>
<feature type="region of interest" description="Disordered" evidence="1">
    <location>
        <begin position="124"/>
        <end position="165"/>
    </location>
</feature>
<evidence type="ECO:0000313" key="2">
    <source>
        <dbReference type="EMBL" id="WVZ57387.1"/>
    </source>
</evidence>
<name>A0AAQ3WC24_PASNO</name>
<sequence length="212" mass="23232">MEGKGGGWCSGEALLESGCRREWSLVIMSNEQYARHIQRRRRNRRRGIRDERGEFLRGASSVGAGGGNVTFLDDDDDDFMPVHGQATTQSARGAGRRSTSSRADSISPRTLVRYLVEDNADSLSMRGQAGHQEVGPGPRRSTSRPAAASSSRRSNVNFVDDDDDDFIPMRGQVDRREHGFAAQPLSSPFLPSPFWLHSKGGVKILTVTLGEG</sequence>
<feature type="compositionally biased region" description="Low complexity" evidence="1">
    <location>
        <begin position="90"/>
        <end position="103"/>
    </location>
</feature>
<dbReference type="EMBL" id="CP144746">
    <property type="protein sequence ID" value="WVZ57387.1"/>
    <property type="molecule type" value="Genomic_DNA"/>
</dbReference>
<evidence type="ECO:0000256" key="1">
    <source>
        <dbReference type="SAM" id="MobiDB-lite"/>
    </source>
</evidence>
<reference evidence="2 3" key="1">
    <citation type="submission" date="2024-02" db="EMBL/GenBank/DDBJ databases">
        <title>High-quality chromosome-scale genome assembly of Pensacola bahiagrass (Paspalum notatum Flugge var. saurae).</title>
        <authorList>
            <person name="Vega J.M."/>
            <person name="Podio M."/>
            <person name="Orjuela J."/>
            <person name="Siena L.A."/>
            <person name="Pessino S.C."/>
            <person name="Combes M.C."/>
            <person name="Mariac C."/>
            <person name="Albertini E."/>
            <person name="Pupilli F."/>
            <person name="Ortiz J.P.A."/>
            <person name="Leblanc O."/>
        </authorList>
    </citation>
    <scope>NUCLEOTIDE SEQUENCE [LARGE SCALE GENOMIC DNA]</scope>
    <source>
        <strain evidence="2">R1</strain>
        <tissue evidence="2">Leaf</tissue>
    </source>
</reference>
<evidence type="ECO:0000313" key="3">
    <source>
        <dbReference type="Proteomes" id="UP001341281"/>
    </source>
</evidence>
<dbReference type="AlphaFoldDB" id="A0AAQ3WC24"/>
<dbReference type="Proteomes" id="UP001341281">
    <property type="component" value="Chromosome 02"/>
</dbReference>